<evidence type="ECO:0000256" key="1">
    <source>
        <dbReference type="ARBA" id="ARBA00013029"/>
    </source>
</evidence>
<evidence type="ECO:0000259" key="5">
    <source>
        <dbReference type="Pfam" id="PF16901"/>
    </source>
</evidence>
<dbReference type="PANTHER" id="PTHR11985">
    <property type="entry name" value="GLYCEROL-3-PHOSPHATE DEHYDROGENASE"/>
    <property type="match status" value="1"/>
</dbReference>
<dbReference type="SUPFAM" id="SSF51905">
    <property type="entry name" value="FAD/NAD(P)-binding domain"/>
    <property type="match status" value="1"/>
</dbReference>
<dbReference type="Pfam" id="PF16901">
    <property type="entry name" value="DAO_C"/>
    <property type="match status" value="1"/>
</dbReference>
<organism evidence="6 7">
    <name type="scientific">Oesophagostomum dentatum</name>
    <name type="common">Nodular worm</name>
    <dbReference type="NCBI Taxonomy" id="61180"/>
    <lineage>
        <taxon>Eukaryota</taxon>
        <taxon>Metazoa</taxon>
        <taxon>Ecdysozoa</taxon>
        <taxon>Nematoda</taxon>
        <taxon>Chromadorea</taxon>
        <taxon>Rhabditida</taxon>
        <taxon>Rhabditina</taxon>
        <taxon>Rhabditomorpha</taxon>
        <taxon>Strongyloidea</taxon>
        <taxon>Strongylidae</taxon>
        <taxon>Oesophagostomum</taxon>
    </lineage>
</organism>
<dbReference type="PANTHER" id="PTHR11985:SF15">
    <property type="entry name" value="GLYCEROL-3-PHOSPHATE DEHYDROGENASE, MITOCHONDRIAL"/>
    <property type="match status" value="1"/>
</dbReference>
<dbReference type="AlphaFoldDB" id="A0A0B1T4V9"/>
<keyword evidence="2" id="KW-0285">Flavoprotein</keyword>
<keyword evidence="3" id="KW-0274">FAD</keyword>
<dbReference type="OrthoDB" id="264015at2759"/>
<evidence type="ECO:0000313" key="6">
    <source>
        <dbReference type="EMBL" id="KHJ91131.1"/>
    </source>
</evidence>
<dbReference type="InterPro" id="IPR031656">
    <property type="entry name" value="DAO_C"/>
</dbReference>
<evidence type="ECO:0000313" key="7">
    <source>
        <dbReference type="Proteomes" id="UP000053660"/>
    </source>
</evidence>
<accession>A0A0B1T4V9</accession>
<reference evidence="6 7" key="1">
    <citation type="submission" date="2014-03" db="EMBL/GenBank/DDBJ databases">
        <title>Draft genome of the hookworm Oesophagostomum dentatum.</title>
        <authorList>
            <person name="Mitreva M."/>
        </authorList>
    </citation>
    <scope>NUCLEOTIDE SEQUENCE [LARGE SCALE GENOMIC DNA]</scope>
    <source>
        <strain evidence="6 7">OD-Hann</strain>
    </source>
</reference>
<dbReference type="Proteomes" id="UP000053660">
    <property type="component" value="Unassembled WGS sequence"/>
</dbReference>
<dbReference type="Gene3D" id="3.30.9.10">
    <property type="entry name" value="D-Amino Acid Oxidase, subunit A, domain 2"/>
    <property type="match status" value="1"/>
</dbReference>
<keyword evidence="7" id="KW-1185">Reference proteome</keyword>
<dbReference type="EMBL" id="KN552314">
    <property type="protein sequence ID" value="KHJ91131.1"/>
    <property type="molecule type" value="Genomic_DNA"/>
</dbReference>
<dbReference type="InterPro" id="IPR036188">
    <property type="entry name" value="FAD/NAD-bd_sf"/>
</dbReference>
<feature type="domain" description="Alpha-glycerophosphate oxidase C-terminal" evidence="5">
    <location>
        <begin position="101"/>
        <end position="157"/>
    </location>
</feature>
<evidence type="ECO:0000256" key="4">
    <source>
        <dbReference type="ARBA" id="ARBA00023002"/>
    </source>
</evidence>
<evidence type="ECO:0000256" key="2">
    <source>
        <dbReference type="ARBA" id="ARBA00022630"/>
    </source>
</evidence>
<dbReference type="GO" id="GO:0004368">
    <property type="term" value="F:glycerol-3-phosphate dehydrogenase (quinone) activity"/>
    <property type="evidence" value="ECO:0007669"/>
    <property type="project" value="UniProtKB-EC"/>
</dbReference>
<protein>
    <recommendedName>
        <fullName evidence="1">glycerol-3-phosphate dehydrogenase</fullName>
        <ecNumber evidence="1">1.1.5.3</ecNumber>
    </recommendedName>
</protein>
<proteinExistence type="predicted"/>
<dbReference type="EC" id="1.1.5.3" evidence="1"/>
<evidence type="ECO:0000256" key="3">
    <source>
        <dbReference type="ARBA" id="ARBA00022827"/>
    </source>
</evidence>
<gene>
    <name evidence="6" type="ORF">OESDEN_09010</name>
</gene>
<dbReference type="GO" id="GO:0006072">
    <property type="term" value="P:glycerol-3-phosphate metabolic process"/>
    <property type="evidence" value="ECO:0007669"/>
    <property type="project" value="InterPro"/>
</dbReference>
<dbReference type="Gene3D" id="3.50.50.60">
    <property type="entry name" value="FAD/NAD(P)-binding domain"/>
    <property type="match status" value="1"/>
</dbReference>
<dbReference type="GO" id="GO:0005739">
    <property type="term" value="C:mitochondrion"/>
    <property type="evidence" value="ECO:0007669"/>
    <property type="project" value="TreeGrafter"/>
</dbReference>
<keyword evidence="4" id="KW-0560">Oxidoreductase</keyword>
<sequence length="187" mass="20785">MLKKESLKGALIYYDGTMNDARMNLAIIMTAIRNGAKCVNHVKVQCLLKDSRGKVCGVHVKDMLSGNEWDIKAKAVVNATGPSTDKIRKMADPDTMPICAPSTGVHVRYAIREYACTAVDVIARRMRLAFLDTKAAHEALPEVVRIMAEELGWSSDEQKKQLERARQFIDEEMGHLIPAQSATKSVR</sequence>
<dbReference type="InterPro" id="IPR000447">
    <property type="entry name" value="G3P_DH_FAD-dep"/>
</dbReference>
<name>A0A0B1T4V9_OESDE</name>